<keyword evidence="9" id="KW-0804">Transcription</keyword>
<dbReference type="Proteomes" id="UP001066276">
    <property type="component" value="Chromosome 5"/>
</dbReference>
<organism evidence="15 16">
    <name type="scientific">Pleurodeles waltl</name>
    <name type="common">Iberian ribbed newt</name>
    <dbReference type="NCBI Taxonomy" id="8319"/>
    <lineage>
        <taxon>Eukaryota</taxon>
        <taxon>Metazoa</taxon>
        <taxon>Chordata</taxon>
        <taxon>Craniata</taxon>
        <taxon>Vertebrata</taxon>
        <taxon>Euteleostomi</taxon>
        <taxon>Amphibia</taxon>
        <taxon>Batrachia</taxon>
        <taxon>Caudata</taxon>
        <taxon>Salamandroidea</taxon>
        <taxon>Salamandridae</taxon>
        <taxon>Pleurodelinae</taxon>
        <taxon>Pleurodeles</taxon>
    </lineage>
</organism>
<feature type="domain" description="C2H2-type" evidence="13">
    <location>
        <begin position="365"/>
        <end position="387"/>
    </location>
</feature>
<dbReference type="PROSITE" id="PS50805">
    <property type="entry name" value="KRAB"/>
    <property type="match status" value="1"/>
</dbReference>
<gene>
    <name evidence="15" type="ORF">NDU88_005126</name>
</gene>
<dbReference type="Gene3D" id="3.30.160.60">
    <property type="entry name" value="Classic Zinc Finger"/>
    <property type="match status" value="3"/>
</dbReference>
<evidence type="ECO:0000313" key="16">
    <source>
        <dbReference type="Proteomes" id="UP001066276"/>
    </source>
</evidence>
<dbReference type="GO" id="GO:0000981">
    <property type="term" value="F:DNA-binding transcription factor activity, RNA polymerase II-specific"/>
    <property type="evidence" value="ECO:0007669"/>
    <property type="project" value="TreeGrafter"/>
</dbReference>
<dbReference type="PANTHER" id="PTHR24381">
    <property type="entry name" value="ZINC FINGER PROTEIN"/>
    <property type="match status" value="1"/>
</dbReference>
<dbReference type="Pfam" id="PF00096">
    <property type="entry name" value="zf-C2H2"/>
    <property type="match status" value="3"/>
</dbReference>
<comment type="caution">
    <text evidence="15">The sequence shown here is derived from an EMBL/GenBank/DDBJ whole genome shotgun (WGS) entry which is preliminary data.</text>
</comment>
<evidence type="ECO:0000256" key="6">
    <source>
        <dbReference type="ARBA" id="ARBA00022833"/>
    </source>
</evidence>
<comment type="subcellular location">
    <subcellularLocation>
        <location evidence="1">Nucleus</location>
    </subcellularLocation>
</comment>
<reference evidence="15" key="1">
    <citation type="journal article" date="2022" name="bioRxiv">
        <title>Sequencing and chromosome-scale assembly of the giantPleurodeles waltlgenome.</title>
        <authorList>
            <person name="Brown T."/>
            <person name="Elewa A."/>
            <person name="Iarovenko S."/>
            <person name="Subramanian E."/>
            <person name="Araus A.J."/>
            <person name="Petzold A."/>
            <person name="Susuki M."/>
            <person name="Suzuki K.-i.T."/>
            <person name="Hayashi T."/>
            <person name="Toyoda A."/>
            <person name="Oliveira C."/>
            <person name="Osipova E."/>
            <person name="Leigh N.D."/>
            <person name="Simon A."/>
            <person name="Yun M.H."/>
        </authorList>
    </citation>
    <scope>NUCLEOTIDE SEQUENCE</scope>
    <source>
        <strain evidence="15">20211129_DDA</strain>
        <tissue evidence="15">Liver</tissue>
    </source>
</reference>
<dbReference type="SUPFAM" id="SSF109640">
    <property type="entry name" value="KRAB domain (Kruppel-associated box)"/>
    <property type="match status" value="1"/>
</dbReference>
<dbReference type="SMART" id="SM00355">
    <property type="entry name" value="ZnF_C2H2"/>
    <property type="match status" value="3"/>
</dbReference>
<sequence>MFTKKSEMSKNSSEQPSTLLFDVAACFPEAEWKMLQEWQKELYKNIMREIHHALTSLGPLILTTVFSLRAKENEGLCPMSSEDSQRRHNVNCSPSATVNTSDALFRQNREEQLHLIHIENPEGKETNGYLGPAFSLKNTGMCLRKEEPVSIFIDDLGEEVRESIIDSNPATSFHIKDEEERYSLDYQNGRRIKIISTPLDNESMIKQWKDEGNEKSTKRKTPYRARLGKIKMRVMDPGKDSNCRSQPWPGNDEKLQEIESSSNNPPHSFLPPDSDHVELPDNYVEHESTIRNVNPLVCQNEITQRKTRYSCAICRKSFSAKTSVARHQRTHTGERPFQCAICGKRFIQSGDLIRHRRSHSGERPYHCTDCGKRFSQKWHLGTHQRMHGILSKKKSIL</sequence>
<evidence type="ECO:0000256" key="1">
    <source>
        <dbReference type="ARBA" id="ARBA00004123"/>
    </source>
</evidence>
<dbReference type="FunFam" id="3.30.160.60:FF:000490">
    <property type="entry name" value="Zinc finger protein 605"/>
    <property type="match status" value="1"/>
</dbReference>
<evidence type="ECO:0000256" key="7">
    <source>
        <dbReference type="ARBA" id="ARBA00023015"/>
    </source>
</evidence>
<name>A0AAV7RL85_PLEWA</name>
<dbReference type="InterPro" id="IPR036236">
    <property type="entry name" value="Znf_C2H2_sf"/>
</dbReference>
<proteinExistence type="inferred from homology"/>
<dbReference type="InterPro" id="IPR036051">
    <property type="entry name" value="KRAB_dom_sf"/>
</dbReference>
<dbReference type="EMBL" id="JANPWB010000009">
    <property type="protein sequence ID" value="KAJ1152351.1"/>
    <property type="molecule type" value="Genomic_DNA"/>
</dbReference>
<evidence type="ECO:0000259" key="13">
    <source>
        <dbReference type="PROSITE" id="PS50157"/>
    </source>
</evidence>
<dbReference type="Gene3D" id="6.10.140.140">
    <property type="match status" value="1"/>
</dbReference>
<keyword evidence="10" id="KW-0539">Nucleus</keyword>
<evidence type="ECO:0000256" key="4">
    <source>
        <dbReference type="ARBA" id="ARBA00022737"/>
    </source>
</evidence>
<feature type="domain" description="C2H2-type" evidence="13">
    <location>
        <begin position="309"/>
        <end position="336"/>
    </location>
</feature>
<dbReference type="CDD" id="cd07765">
    <property type="entry name" value="KRAB_A-box"/>
    <property type="match status" value="1"/>
</dbReference>
<dbReference type="PROSITE" id="PS00028">
    <property type="entry name" value="ZINC_FINGER_C2H2_1"/>
    <property type="match status" value="3"/>
</dbReference>
<dbReference type="AlphaFoldDB" id="A0AAV7RL85"/>
<evidence type="ECO:0000256" key="3">
    <source>
        <dbReference type="ARBA" id="ARBA00022723"/>
    </source>
</evidence>
<evidence type="ECO:0000256" key="10">
    <source>
        <dbReference type="ARBA" id="ARBA00023242"/>
    </source>
</evidence>
<dbReference type="FunFam" id="3.30.160.60:FF:001498">
    <property type="entry name" value="Zinc finger protein 404"/>
    <property type="match status" value="1"/>
</dbReference>
<evidence type="ECO:0000313" key="15">
    <source>
        <dbReference type="EMBL" id="KAJ1152351.1"/>
    </source>
</evidence>
<evidence type="ECO:0000256" key="12">
    <source>
        <dbReference type="SAM" id="MobiDB-lite"/>
    </source>
</evidence>
<feature type="region of interest" description="Disordered" evidence="12">
    <location>
        <begin position="235"/>
        <end position="273"/>
    </location>
</feature>
<comment type="similarity">
    <text evidence="2">Belongs to the krueppel C2H2-type zinc-finger protein family.</text>
</comment>
<keyword evidence="5 11" id="KW-0863">Zinc-finger</keyword>
<dbReference type="SMART" id="SM00349">
    <property type="entry name" value="KRAB"/>
    <property type="match status" value="1"/>
</dbReference>
<evidence type="ECO:0000256" key="8">
    <source>
        <dbReference type="ARBA" id="ARBA00023125"/>
    </source>
</evidence>
<evidence type="ECO:0000259" key="14">
    <source>
        <dbReference type="PROSITE" id="PS50805"/>
    </source>
</evidence>
<dbReference type="SUPFAM" id="SSF57667">
    <property type="entry name" value="beta-beta-alpha zinc fingers"/>
    <property type="match status" value="2"/>
</dbReference>
<dbReference type="Pfam" id="PF01352">
    <property type="entry name" value="KRAB"/>
    <property type="match status" value="1"/>
</dbReference>
<evidence type="ECO:0000256" key="2">
    <source>
        <dbReference type="ARBA" id="ARBA00006991"/>
    </source>
</evidence>
<dbReference type="GO" id="GO:0005634">
    <property type="term" value="C:nucleus"/>
    <property type="evidence" value="ECO:0007669"/>
    <property type="project" value="UniProtKB-SubCell"/>
</dbReference>
<keyword evidence="6" id="KW-0862">Zinc</keyword>
<dbReference type="PANTHER" id="PTHR24381:SF269">
    <property type="entry name" value="ZINC FINGER PROTEIN 398"/>
    <property type="match status" value="1"/>
</dbReference>
<keyword evidence="3" id="KW-0479">Metal-binding</keyword>
<keyword evidence="7" id="KW-0805">Transcription regulation</keyword>
<dbReference type="PROSITE" id="PS50157">
    <property type="entry name" value="ZINC_FINGER_C2H2_2"/>
    <property type="match status" value="3"/>
</dbReference>
<dbReference type="InterPro" id="IPR013087">
    <property type="entry name" value="Znf_C2H2_type"/>
</dbReference>
<keyword evidence="8" id="KW-0238">DNA-binding</keyword>
<feature type="domain" description="KRAB" evidence="14">
    <location>
        <begin position="18"/>
        <end position="91"/>
    </location>
</feature>
<keyword evidence="16" id="KW-1185">Reference proteome</keyword>
<protein>
    <submittedName>
        <fullName evidence="15">Uncharacterized protein</fullName>
    </submittedName>
</protein>
<dbReference type="GO" id="GO:0008270">
    <property type="term" value="F:zinc ion binding"/>
    <property type="evidence" value="ECO:0007669"/>
    <property type="project" value="UniProtKB-KW"/>
</dbReference>
<evidence type="ECO:0000256" key="5">
    <source>
        <dbReference type="ARBA" id="ARBA00022771"/>
    </source>
</evidence>
<dbReference type="GO" id="GO:0000977">
    <property type="term" value="F:RNA polymerase II transcription regulatory region sequence-specific DNA binding"/>
    <property type="evidence" value="ECO:0007669"/>
    <property type="project" value="TreeGrafter"/>
</dbReference>
<evidence type="ECO:0000256" key="9">
    <source>
        <dbReference type="ARBA" id="ARBA00023163"/>
    </source>
</evidence>
<dbReference type="InterPro" id="IPR001909">
    <property type="entry name" value="KRAB"/>
</dbReference>
<accession>A0AAV7RL85</accession>
<feature type="domain" description="C2H2-type" evidence="13">
    <location>
        <begin position="337"/>
        <end position="364"/>
    </location>
</feature>
<dbReference type="FunFam" id="3.30.160.60:FF:000212">
    <property type="entry name" value="zinc finger protein 382 isoform X2"/>
    <property type="match status" value="1"/>
</dbReference>
<evidence type="ECO:0000256" key="11">
    <source>
        <dbReference type="PROSITE-ProRule" id="PRU00042"/>
    </source>
</evidence>
<keyword evidence="4" id="KW-0677">Repeat</keyword>